<dbReference type="Gene3D" id="3.90.1140.10">
    <property type="entry name" value="Cyclic phosphodiesterase"/>
    <property type="match status" value="1"/>
</dbReference>
<proteinExistence type="predicted"/>
<evidence type="ECO:0000313" key="1">
    <source>
        <dbReference type="EMBL" id="MDR5589818.1"/>
    </source>
</evidence>
<dbReference type="InterPro" id="IPR009097">
    <property type="entry name" value="Cyclic_Pdiesterase"/>
</dbReference>
<keyword evidence="1" id="KW-0436">Ligase</keyword>
<organism evidence="1 2">
    <name type="scientific">Christiangramia sediminicola</name>
    <dbReference type="NCBI Taxonomy" id="3073267"/>
    <lineage>
        <taxon>Bacteria</taxon>
        <taxon>Pseudomonadati</taxon>
        <taxon>Bacteroidota</taxon>
        <taxon>Flavobacteriia</taxon>
        <taxon>Flavobacteriales</taxon>
        <taxon>Flavobacteriaceae</taxon>
        <taxon>Christiangramia</taxon>
    </lineage>
</organism>
<reference evidence="2" key="1">
    <citation type="submission" date="2023-07" db="EMBL/GenBank/DDBJ databases">
        <title>Christiangramia sp. SM2212., a novel bacterium of the family Flavobacteriaceae isolated from the sea sediment.</title>
        <authorList>
            <person name="Wang J."/>
            <person name="Zhang X."/>
        </authorList>
    </citation>
    <scope>NUCLEOTIDE SEQUENCE [LARGE SCALE GENOMIC DNA]</scope>
    <source>
        <strain evidence="2">SM2212</strain>
    </source>
</reference>
<dbReference type="GO" id="GO:0016874">
    <property type="term" value="F:ligase activity"/>
    <property type="evidence" value="ECO:0007669"/>
    <property type="project" value="UniProtKB-KW"/>
</dbReference>
<dbReference type="SUPFAM" id="SSF55144">
    <property type="entry name" value="LigT-like"/>
    <property type="match status" value="1"/>
</dbReference>
<protein>
    <submittedName>
        <fullName evidence="1">2'-5' RNA ligase family protein</fullName>
    </submittedName>
</protein>
<name>A0ABU1EN55_9FLAO</name>
<dbReference type="Pfam" id="PF13563">
    <property type="entry name" value="2_5_RNA_ligase2"/>
    <property type="match status" value="1"/>
</dbReference>
<evidence type="ECO:0000313" key="2">
    <source>
        <dbReference type="Proteomes" id="UP001257234"/>
    </source>
</evidence>
<dbReference type="RefSeq" id="WP_309560707.1">
    <property type="nucleotide sequence ID" value="NZ_JAVJIU010000002.1"/>
</dbReference>
<dbReference type="InterPro" id="IPR050580">
    <property type="entry name" value="2H_phosphoesterase_YjcG-like"/>
</dbReference>
<sequence length="185" mass="21918">MDQHKNPLYFIAILPNPEITSEIREFKEMIRDRFDVKHALKLPAHITLQIPFRVPEERETELIEILEIFAKNLNAFKVEIDGFGRFSKKVIFANISDHKEFIRIHAELQEVVNSFIELKNHEKSSKIHPHLTIAVRDLKRTTFPAVWANFENREYSNSFDAKFMVLLKHNGKTWDVIKEFEFSKI</sequence>
<dbReference type="Proteomes" id="UP001257234">
    <property type="component" value="Unassembled WGS sequence"/>
</dbReference>
<comment type="caution">
    <text evidence="1">The sequence shown here is derived from an EMBL/GenBank/DDBJ whole genome shotgun (WGS) entry which is preliminary data.</text>
</comment>
<accession>A0ABU1EN55</accession>
<keyword evidence="2" id="KW-1185">Reference proteome</keyword>
<dbReference type="PANTHER" id="PTHR40037:SF1">
    <property type="entry name" value="PHOSPHOESTERASE SAOUHSC_00951-RELATED"/>
    <property type="match status" value="1"/>
</dbReference>
<gene>
    <name evidence="1" type="ORF">RE431_04160</name>
</gene>
<dbReference type="EMBL" id="JAVJIU010000002">
    <property type="protein sequence ID" value="MDR5589818.1"/>
    <property type="molecule type" value="Genomic_DNA"/>
</dbReference>
<dbReference type="PANTHER" id="PTHR40037">
    <property type="entry name" value="PHOSPHOESTERASE YJCG-RELATED"/>
    <property type="match status" value="1"/>
</dbReference>